<keyword evidence="6" id="KW-1133">Transmembrane helix</keyword>
<evidence type="ECO:0000256" key="7">
    <source>
        <dbReference type="ARBA" id="ARBA00023136"/>
    </source>
</evidence>
<evidence type="ECO:0000256" key="6">
    <source>
        <dbReference type="ARBA" id="ARBA00022989"/>
    </source>
</evidence>
<keyword evidence="7" id="KW-0472">Membrane</keyword>
<dbReference type="GO" id="GO:0005886">
    <property type="term" value="C:plasma membrane"/>
    <property type="evidence" value="ECO:0007669"/>
    <property type="project" value="UniProtKB-SubCell"/>
</dbReference>
<dbReference type="InterPro" id="IPR004695">
    <property type="entry name" value="SLAC1/Mae1/Ssu1/TehA"/>
</dbReference>
<sequence>MTTTSPAQLPAAGPQWYGSVMGTGILALLTSMHWSDAVAGPPFALFLLTVDWLLLIGLSVAFAGRVSRRPSIFLETLRQTPVLVTWGMVSMGVLSTGSATATVLASRWVEHAHAVWVTDTVLWTIGTAIGLATAFGFGAQIIGRDLGAPNLTWGLPIVPPMVSATTGTALVTHTGSLPAQVWMLMATVCCFFLALFLGLIVFATAYHHHWRIAPVPLAARPSSWIPIGMVGQSTAAAQSIASQAKQFLVPEAQTTVQHIADAYGYVMMTLAVPLILWAIVTTARGLMEKMPYTPGWWAMTFPVGTVSLGSLLLSRGSGLTFFHGVSVTAWAVLCGTWTLCAVGTVIALVRTRR</sequence>
<dbReference type="PANTHER" id="PTHR31686:SF1">
    <property type="entry name" value="SULFITE EFFLUX PUMP SSU1"/>
    <property type="match status" value="1"/>
</dbReference>
<reference evidence="8 9" key="1">
    <citation type="submission" date="2019-12" db="EMBL/GenBank/DDBJ databases">
        <title>Corynebacterium sp. nov., isolated from feces of the Anser Albifrons in China.</title>
        <authorList>
            <person name="Liu Q."/>
        </authorList>
    </citation>
    <scope>NUCLEOTIDE SEQUENCE [LARGE SCALE GENOMIC DNA]</scope>
    <source>
        <strain evidence="8 9">23H37-10</strain>
    </source>
</reference>
<protein>
    <submittedName>
        <fullName evidence="8">C4-dicarboxylate ABC transporter</fullName>
    </submittedName>
</protein>
<dbReference type="RefSeq" id="WP_185769037.1">
    <property type="nucleotide sequence ID" value="NZ_CP046883.1"/>
</dbReference>
<dbReference type="InterPro" id="IPR038665">
    <property type="entry name" value="Voltage-dep_anion_channel_sf"/>
</dbReference>
<dbReference type="GO" id="GO:0055085">
    <property type="term" value="P:transmembrane transport"/>
    <property type="evidence" value="ECO:0007669"/>
    <property type="project" value="InterPro"/>
</dbReference>
<name>A0A7G7YN53_9CORY</name>
<keyword evidence="4" id="KW-1003">Cell membrane</keyword>
<evidence type="ECO:0000256" key="1">
    <source>
        <dbReference type="ARBA" id="ARBA00004651"/>
    </source>
</evidence>
<dbReference type="InterPro" id="IPR051629">
    <property type="entry name" value="Sulfite_efflux_TDT"/>
</dbReference>
<dbReference type="KEGG" id="cans:GP473_03830"/>
<accession>A0A7G7YN53</accession>
<evidence type="ECO:0000313" key="8">
    <source>
        <dbReference type="EMBL" id="QNH95923.1"/>
    </source>
</evidence>
<evidence type="ECO:0000256" key="5">
    <source>
        <dbReference type="ARBA" id="ARBA00022692"/>
    </source>
</evidence>
<dbReference type="CDD" id="cd09320">
    <property type="entry name" value="TDT_like_2"/>
    <property type="match status" value="1"/>
</dbReference>
<comment type="similarity">
    <text evidence="2">Belongs to the tellurite-resistance/dicarboxylate transporter (TDT) family.</text>
</comment>
<keyword evidence="9" id="KW-1185">Reference proteome</keyword>
<dbReference type="Proteomes" id="UP000515275">
    <property type="component" value="Chromosome"/>
</dbReference>
<keyword evidence="5" id="KW-0812">Transmembrane</keyword>
<comment type="subcellular location">
    <subcellularLocation>
        <location evidence="1">Cell membrane</location>
        <topology evidence="1">Multi-pass membrane protein</topology>
    </subcellularLocation>
</comment>
<dbReference type="AlphaFoldDB" id="A0A7G7YN53"/>
<evidence type="ECO:0000256" key="4">
    <source>
        <dbReference type="ARBA" id="ARBA00022475"/>
    </source>
</evidence>
<evidence type="ECO:0000256" key="2">
    <source>
        <dbReference type="ARBA" id="ARBA00008566"/>
    </source>
</evidence>
<keyword evidence="3" id="KW-0813">Transport</keyword>
<dbReference type="Pfam" id="PF03595">
    <property type="entry name" value="SLAC1"/>
    <property type="match status" value="1"/>
</dbReference>
<gene>
    <name evidence="8" type="ORF">GP473_03830</name>
</gene>
<evidence type="ECO:0000313" key="9">
    <source>
        <dbReference type="Proteomes" id="UP000515275"/>
    </source>
</evidence>
<dbReference type="EMBL" id="CP046883">
    <property type="protein sequence ID" value="QNH95923.1"/>
    <property type="molecule type" value="Genomic_DNA"/>
</dbReference>
<proteinExistence type="inferred from homology"/>
<evidence type="ECO:0000256" key="3">
    <source>
        <dbReference type="ARBA" id="ARBA00022448"/>
    </source>
</evidence>
<dbReference type="PANTHER" id="PTHR31686">
    <property type="match status" value="1"/>
</dbReference>
<organism evidence="8 9">
    <name type="scientific">Corynebacterium anserum</name>
    <dbReference type="NCBI Taxonomy" id="2684406"/>
    <lineage>
        <taxon>Bacteria</taxon>
        <taxon>Bacillati</taxon>
        <taxon>Actinomycetota</taxon>
        <taxon>Actinomycetes</taxon>
        <taxon>Mycobacteriales</taxon>
        <taxon>Corynebacteriaceae</taxon>
        <taxon>Corynebacterium</taxon>
    </lineage>
</organism>
<dbReference type="Gene3D" id="1.50.10.150">
    <property type="entry name" value="Voltage-dependent anion channel"/>
    <property type="match status" value="1"/>
</dbReference>